<comment type="caution">
    <text evidence="17">The sequence shown here is derived from an EMBL/GenBank/DDBJ whole genome shotgun (WGS) entry which is preliminary data.</text>
</comment>
<comment type="catalytic activity">
    <reaction evidence="13">
        <text>N(6)-[(R)-dihydrolipoyl]-L-lysyl-[protein] + NAD(+) = N(6)-[(R)-lipoyl]-L-lysyl-[protein] + NADH + H(+)</text>
        <dbReference type="Rhea" id="RHEA:15045"/>
        <dbReference type="Rhea" id="RHEA-COMP:10474"/>
        <dbReference type="Rhea" id="RHEA-COMP:10475"/>
        <dbReference type="ChEBI" id="CHEBI:15378"/>
        <dbReference type="ChEBI" id="CHEBI:57540"/>
        <dbReference type="ChEBI" id="CHEBI:57945"/>
        <dbReference type="ChEBI" id="CHEBI:83099"/>
        <dbReference type="ChEBI" id="CHEBI:83100"/>
        <dbReference type="EC" id="1.8.1.4"/>
    </reaction>
</comment>
<keyword evidence="9" id="KW-1015">Disulfide bond</keyword>
<evidence type="ECO:0000256" key="10">
    <source>
        <dbReference type="ARBA" id="ARBA00023284"/>
    </source>
</evidence>
<dbReference type="EMBL" id="CAKJTJ010000012">
    <property type="protein sequence ID" value="CAG9621708.1"/>
    <property type="molecule type" value="Genomic_DNA"/>
</dbReference>
<comment type="similarity">
    <text evidence="2 14">Belongs to the class-I pyridine nucleotide-disulfide oxidoreductase family.</text>
</comment>
<evidence type="ECO:0000256" key="2">
    <source>
        <dbReference type="ARBA" id="ARBA00007532"/>
    </source>
</evidence>
<name>A0ABM8YP09_9BACI</name>
<keyword evidence="6 14" id="KW-0274">FAD</keyword>
<keyword evidence="5 14" id="KW-0285">Flavoprotein</keyword>
<evidence type="ECO:0000256" key="6">
    <source>
        <dbReference type="ARBA" id="ARBA00022827"/>
    </source>
</evidence>
<dbReference type="GO" id="GO:0004148">
    <property type="term" value="F:dihydrolipoyl dehydrogenase (NADH) activity"/>
    <property type="evidence" value="ECO:0007669"/>
    <property type="project" value="UniProtKB-EC"/>
</dbReference>
<evidence type="ECO:0000256" key="1">
    <source>
        <dbReference type="ARBA" id="ARBA00001974"/>
    </source>
</evidence>
<dbReference type="Gene3D" id="3.50.50.60">
    <property type="entry name" value="FAD/NAD(P)-binding domain"/>
    <property type="match status" value="2"/>
</dbReference>
<evidence type="ECO:0000256" key="8">
    <source>
        <dbReference type="ARBA" id="ARBA00023027"/>
    </source>
</evidence>
<evidence type="ECO:0000256" key="5">
    <source>
        <dbReference type="ARBA" id="ARBA00022630"/>
    </source>
</evidence>
<reference evidence="17 18" key="1">
    <citation type="submission" date="2021-10" db="EMBL/GenBank/DDBJ databases">
        <authorList>
            <person name="Criscuolo A."/>
        </authorList>
    </citation>
    <scope>NUCLEOTIDE SEQUENCE [LARGE SCALE GENOMIC DNA]</scope>
    <source>
        <strain evidence="18">CIP 111883</strain>
    </source>
</reference>
<evidence type="ECO:0000256" key="7">
    <source>
        <dbReference type="ARBA" id="ARBA00023002"/>
    </source>
</evidence>
<evidence type="ECO:0000256" key="3">
    <source>
        <dbReference type="ARBA" id="ARBA00012608"/>
    </source>
</evidence>
<protein>
    <recommendedName>
        <fullName evidence="4">Dihydrolipoyl dehydrogenase</fullName>
        <ecNumber evidence="3">1.8.1.4</ecNumber>
    </recommendedName>
    <alternativeName>
        <fullName evidence="11">Dihydrolipoamide dehydrogenase</fullName>
    </alternativeName>
    <alternativeName>
        <fullName evidence="12">E3 component of pyruvate complex</fullName>
    </alternativeName>
</protein>
<sequence length="473" mass="51873">MVVGELTQERDVVIIGGGPGGYHAAIRAAQLGRQVTLIEKNELGGICLNEGCIPSKIHTAAAQQFNQLTSYDTFGLNTSDVTFNLALLQENKRKTVHNLKQGINALCKANKVEIVTGEASFISEKKIGVENGHQYDTYTFNHAIIATGAPRKLILDVQDKALTPITIWKLDDIPQELVLYGSNDITLEIATTFNRLGAYVTLIIPPDKELFSFDPSINKELQRQLKKQKIKIVKVTEAPKAYYDQNQWEVVFSDKTLSATHFYVEDERVPITNTVGIDRSGVVVDEEGFIITNKQCMTNISNIYAVGDITSGSGLAIKAIKQAKVAAENIAGGQTEYDITFLPTVIQTIPPIATVGLTETEAIEKGYKVKVGESFFQTNGYATILSQKDGLVKTITDIETEQLLGMHIIGSQAVELISTGVVTLEMVGRLEDLLFPTYPHPSVNEVMLEAVEDVTGVAIHKMPKPRKQKIPTN</sequence>
<evidence type="ECO:0000313" key="17">
    <source>
        <dbReference type="EMBL" id="CAG9621708.1"/>
    </source>
</evidence>
<feature type="domain" description="Pyridine nucleotide-disulphide oxidoreductase dimerisation" evidence="15">
    <location>
        <begin position="343"/>
        <end position="450"/>
    </location>
</feature>
<proteinExistence type="inferred from homology"/>
<evidence type="ECO:0000259" key="16">
    <source>
        <dbReference type="Pfam" id="PF07992"/>
    </source>
</evidence>
<dbReference type="PANTHER" id="PTHR22912">
    <property type="entry name" value="DISULFIDE OXIDOREDUCTASE"/>
    <property type="match status" value="1"/>
</dbReference>
<dbReference type="InterPro" id="IPR001100">
    <property type="entry name" value="Pyr_nuc-diS_OxRdtase"/>
</dbReference>
<dbReference type="InterPro" id="IPR004099">
    <property type="entry name" value="Pyr_nucl-diS_OxRdtase_dimer"/>
</dbReference>
<dbReference type="RefSeq" id="WP_230501589.1">
    <property type="nucleotide sequence ID" value="NZ_CAKJTJ010000012.1"/>
</dbReference>
<evidence type="ECO:0000256" key="14">
    <source>
        <dbReference type="RuleBase" id="RU003691"/>
    </source>
</evidence>
<evidence type="ECO:0000259" key="15">
    <source>
        <dbReference type="Pfam" id="PF02852"/>
    </source>
</evidence>
<feature type="domain" description="FAD/NAD(P)-binding" evidence="16">
    <location>
        <begin position="11"/>
        <end position="323"/>
    </location>
</feature>
<dbReference type="Proteomes" id="UP000789833">
    <property type="component" value="Unassembled WGS sequence"/>
</dbReference>
<dbReference type="InterPro" id="IPR012999">
    <property type="entry name" value="Pyr_OxRdtase_I_AS"/>
</dbReference>
<organism evidence="17 18">
    <name type="scientific">Sutcliffiella rhizosphaerae</name>
    <dbReference type="NCBI Taxonomy" id="2880967"/>
    <lineage>
        <taxon>Bacteria</taxon>
        <taxon>Bacillati</taxon>
        <taxon>Bacillota</taxon>
        <taxon>Bacilli</taxon>
        <taxon>Bacillales</taxon>
        <taxon>Bacillaceae</taxon>
        <taxon>Sutcliffiella</taxon>
    </lineage>
</organism>
<dbReference type="InterPro" id="IPR023753">
    <property type="entry name" value="FAD/NAD-binding_dom"/>
</dbReference>
<dbReference type="SUPFAM" id="SSF55424">
    <property type="entry name" value="FAD/NAD-linked reductases, dimerisation (C-terminal) domain"/>
    <property type="match status" value="1"/>
</dbReference>
<keyword evidence="18" id="KW-1185">Reference proteome</keyword>
<evidence type="ECO:0000256" key="9">
    <source>
        <dbReference type="ARBA" id="ARBA00023157"/>
    </source>
</evidence>
<dbReference type="PRINTS" id="PR00411">
    <property type="entry name" value="PNDRDTASEI"/>
</dbReference>
<accession>A0ABM8YP09</accession>
<dbReference type="InterPro" id="IPR050151">
    <property type="entry name" value="Class-I_Pyr_Nuc-Dis_Oxidored"/>
</dbReference>
<dbReference type="SUPFAM" id="SSF51905">
    <property type="entry name" value="FAD/NAD(P)-binding domain"/>
    <property type="match status" value="2"/>
</dbReference>
<gene>
    <name evidence="17" type="primary">pdhD_2</name>
    <name evidence="17" type="ORF">BACCIP111883_02481</name>
</gene>
<evidence type="ECO:0000256" key="4">
    <source>
        <dbReference type="ARBA" id="ARBA00016961"/>
    </source>
</evidence>
<dbReference type="Gene3D" id="3.30.390.30">
    <property type="match status" value="1"/>
</dbReference>
<dbReference type="Pfam" id="PF02852">
    <property type="entry name" value="Pyr_redox_dim"/>
    <property type="match status" value="1"/>
</dbReference>
<evidence type="ECO:0000256" key="11">
    <source>
        <dbReference type="ARBA" id="ARBA00031281"/>
    </source>
</evidence>
<keyword evidence="7 14" id="KW-0560">Oxidoreductase</keyword>
<dbReference type="PROSITE" id="PS00076">
    <property type="entry name" value="PYRIDINE_REDOX_1"/>
    <property type="match status" value="1"/>
</dbReference>
<keyword evidence="10 14" id="KW-0676">Redox-active center</keyword>
<dbReference type="PANTHER" id="PTHR22912:SF160">
    <property type="entry name" value="DIHYDROLIPOYL DEHYDROGENASE"/>
    <property type="match status" value="1"/>
</dbReference>
<dbReference type="PRINTS" id="PR00368">
    <property type="entry name" value="FADPNR"/>
</dbReference>
<evidence type="ECO:0000256" key="13">
    <source>
        <dbReference type="ARBA" id="ARBA00049187"/>
    </source>
</evidence>
<keyword evidence="8" id="KW-0520">NAD</keyword>
<dbReference type="PIRSF" id="PIRSF000350">
    <property type="entry name" value="Mercury_reductase_MerA"/>
    <property type="match status" value="1"/>
</dbReference>
<evidence type="ECO:0000256" key="12">
    <source>
        <dbReference type="ARBA" id="ARBA00033023"/>
    </source>
</evidence>
<comment type="cofactor">
    <cofactor evidence="1">
        <name>FAD</name>
        <dbReference type="ChEBI" id="CHEBI:57692"/>
    </cofactor>
</comment>
<dbReference type="InterPro" id="IPR036188">
    <property type="entry name" value="FAD/NAD-bd_sf"/>
</dbReference>
<dbReference type="Pfam" id="PF07992">
    <property type="entry name" value="Pyr_redox_2"/>
    <property type="match status" value="1"/>
</dbReference>
<dbReference type="InterPro" id="IPR016156">
    <property type="entry name" value="FAD/NAD-linked_Rdtase_dimer_sf"/>
</dbReference>
<evidence type="ECO:0000313" key="18">
    <source>
        <dbReference type="Proteomes" id="UP000789833"/>
    </source>
</evidence>
<dbReference type="EC" id="1.8.1.4" evidence="3"/>